<keyword evidence="2" id="KW-1185">Reference proteome</keyword>
<accession>A0A8C4RM68</accession>
<evidence type="ECO:0000313" key="2">
    <source>
        <dbReference type="Proteomes" id="UP000694620"/>
    </source>
</evidence>
<reference evidence="1" key="2">
    <citation type="submission" date="2025-08" db="UniProtKB">
        <authorList>
            <consortium name="Ensembl"/>
        </authorList>
    </citation>
    <scope>IDENTIFICATION</scope>
</reference>
<name>A0A8C4RM68_ERPCA</name>
<evidence type="ECO:0000313" key="1">
    <source>
        <dbReference type="Ensembl" id="ENSECRP00000004550.1"/>
    </source>
</evidence>
<proteinExistence type="predicted"/>
<dbReference type="AlphaFoldDB" id="A0A8C4RM68"/>
<dbReference type="GeneTree" id="ENSGT00980000203194"/>
<reference evidence="1" key="1">
    <citation type="submission" date="2021-06" db="EMBL/GenBank/DDBJ databases">
        <authorList>
            <consortium name="Wellcome Sanger Institute Data Sharing"/>
        </authorList>
    </citation>
    <scope>NUCLEOTIDE SEQUENCE [LARGE SCALE GENOMIC DNA]</scope>
</reference>
<dbReference type="Proteomes" id="UP000694620">
    <property type="component" value="Chromosome 5"/>
</dbReference>
<organism evidence="1 2">
    <name type="scientific">Erpetoichthys calabaricus</name>
    <name type="common">Rope fish</name>
    <name type="synonym">Calamoichthys calabaricus</name>
    <dbReference type="NCBI Taxonomy" id="27687"/>
    <lineage>
        <taxon>Eukaryota</taxon>
        <taxon>Metazoa</taxon>
        <taxon>Chordata</taxon>
        <taxon>Craniata</taxon>
        <taxon>Vertebrata</taxon>
        <taxon>Euteleostomi</taxon>
        <taxon>Actinopterygii</taxon>
        <taxon>Polypteriformes</taxon>
        <taxon>Polypteridae</taxon>
        <taxon>Erpetoichthys</taxon>
    </lineage>
</organism>
<dbReference type="Ensembl" id="ENSECRT00000004628.1">
    <property type="protein sequence ID" value="ENSECRP00000004550.1"/>
    <property type="gene ID" value="ENSECRG00000003090.1"/>
</dbReference>
<reference evidence="1" key="3">
    <citation type="submission" date="2025-09" db="UniProtKB">
        <authorList>
            <consortium name="Ensembl"/>
        </authorList>
    </citation>
    <scope>IDENTIFICATION</scope>
</reference>
<protein>
    <submittedName>
        <fullName evidence="1">Uncharacterized protein</fullName>
    </submittedName>
</protein>
<sequence length="74" mass="8884">HQEEEKRMARHHHFARMHAKLHGHEAMCAEMVLILINTPAMAQLLLVQRKRRHPNGEWWVLPSFIQTFHLVIFQ</sequence>